<keyword evidence="1" id="KW-0285">Flavoprotein</keyword>
<keyword evidence="5" id="KW-1185">Reference proteome</keyword>
<organism evidence="4 5">
    <name type="scientific">[Mycobacterium] fortunisiensis</name>
    <dbReference type="NCBI Taxonomy" id="2600579"/>
    <lineage>
        <taxon>Bacteria</taxon>
        <taxon>Bacillati</taxon>
        <taxon>Actinomycetota</taxon>
        <taxon>Actinomycetes</taxon>
        <taxon>Mycobacteriales</taxon>
        <taxon>Mycobacteriaceae</taxon>
        <taxon>Mycolicibacterium</taxon>
    </lineage>
</organism>
<dbReference type="RefSeq" id="WP_217157589.1">
    <property type="nucleotide sequence ID" value="NZ_VOMB01000016.1"/>
</dbReference>
<evidence type="ECO:0008006" key="6">
    <source>
        <dbReference type="Google" id="ProtNLM"/>
    </source>
</evidence>
<dbReference type="InterPro" id="IPR016446">
    <property type="entry name" value="Flavin_OxRdtase_Frp"/>
</dbReference>
<reference evidence="4 5" key="1">
    <citation type="journal article" date="2021" name="Sci. Rep.">
        <title>Phenotypic and genomic hallmarks of a novel, potentially pathogenic rapidly growing Mycobacterium species related to the Mycobacterium fortuitum complex.</title>
        <authorList>
            <person name="Gharbi R."/>
            <person name="Khanna V."/>
            <person name="Frigui W."/>
            <person name="Mhenni B."/>
            <person name="Brosch R."/>
            <person name="Mardassi H."/>
        </authorList>
    </citation>
    <scope>NUCLEOTIDE SEQUENCE [LARGE SCALE GENOMIC DNA]</scope>
    <source>
        <strain evidence="4 5">TNTM28</strain>
    </source>
</reference>
<gene>
    <name evidence="4" type="ORF">FR943_13015</name>
</gene>
<dbReference type="Proteomes" id="UP000812982">
    <property type="component" value="Unassembled WGS sequence"/>
</dbReference>
<proteinExistence type="predicted"/>
<evidence type="ECO:0000313" key="4">
    <source>
        <dbReference type="EMBL" id="MBU9764757.1"/>
    </source>
</evidence>
<name>A0ABS6KMB6_9MYCO</name>
<evidence type="ECO:0000256" key="3">
    <source>
        <dbReference type="ARBA" id="ARBA00023002"/>
    </source>
</evidence>
<keyword evidence="2" id="KW-0288">FMN</keyword>
<evidence type="ECO:0000256" key="1">
    <source>
        <dbReference type="ARBA" id="ARBA00022630"/>
    </source>
</evidence>
<keyword evidence="3" id="KW-0560">Oxidoreductase</keyword>
<evidence type="ECO:0000256" key="2">
    <source>
        <dbReference type="ARBA" id="ARBA00022643"/>
    </source>
</evidence>
<protein>
    <recommendedName>
        <fullName evidence="6">Nitroreductase domain-containing protein</fullName>
    </recommendedName>
</protein>
<dbReference type="EMBL" id="VOMB01000016">
    <property type="protein sequence ID" value="MBU9764757.1"/>
    <property type="molecule type" value="Genomic_DNA"/>
</dbReference>
<comment type="caution">
    <text evidence="4">The sequence shown here is derived from an EMBL/GenBank/DDBJ whole genome shotgun (WGS) entry which is preliminary data.</text>
</comment>
<dbReference type="PANTHER" id="PTHR43425:SF2">
    <property type="entry name" value="OXYGEN-INSENSITIVE NADPH NITROREDUCTASE"/>
    <property type="match status" value="1"/>
</dbReference>
<sequence length="139" mass="14343">MAQRSGAALDGADYLETTIIGFVDTALAAQNAVVTAESLGLGTVFVGVIRNDPEEAVAELNLPPRAVATFGLRRGFRGRAPARLRRAVGGLQQPLRIVGQLESADAQPGWPARSHFGPPPVAGAIGAPRPAVALTRAVS</sequence>
<dbReference type="PANTHER" id="PTHR43425">
    <property type="entry name" value="OXYGEN-INSENSITIVE NADPH NITROREDUCTASE"/>
    <property type="match status" value="1"/>
</dbReference>
<evidence type="ECO:0000313" key="5">
    <source>
        <dbReference type="Proteomes" id="UP000812982"/>
    </source>
</evidence>
<accession>A0ABS6KMB6</accession>